<evidence type="ECO:0000313" key="1">
    <source>
        <dbReference type="EMBL" id="KAI3729173.1"/>
    </source>
</evidence>
<reference evidence="1 2" key="2">
    <citation type="journal article" date="2022" name="Mol. Ecol. Resour.">
        <title>The genomes of chicory, endive, great burdock and yacon provide insights into Asteraceae paleo-polyploidization history and plant inulin production.</title>
        <authorList>
            <person name="Fan W."/>
            <person name="Wang S."/>
            <person name="Wang H."/>
            <person name="Wang A."/>
            <person name="Jiang F."/>
            <person name="Liu H."/>
            <person name="Zhao H."/>
            <person name="Xu D."/>
            <person name="Zhang Y."/>
        </authorList>
    </citation>
    <scope>NUCLEOTIDE SEQUENCE [LARGE SCALE GENOMIC DNA]</scope>
    <source>
        <strain evidence="2">cv. Niubang</strain>
    </source>
</reference>
<organism evidence="1 2">
    <name type="scientific">Arctium lappa</name>
    <name type="common">Greater burdock</name>
    <name type="synonym">Lappa major</name>
    <dbReference type="NCBI Taxonomy" id="4217"/>
    <lineage>
        <taxon>Eukaryota</taxon>
        <taxon>Viridiplantae</taxon>
        <taxon>Streptophyta</taxon>
        <taxon>Embryophyta</taxon>
        <taxon>Tracheophyta</taxon>
        <taxon>Spermatophyta</taxon>
        <taxon>Magnoliopsida</taxon>
        <taxon>eudicotyledons</taxon>
        <taxon>Gunneridae</taxon>
        <taxon>Pentapetalae</taxon>
        <taxon>asterids</taxon>
        <taxon>campanulids</taxon>
        <taxon>Asterales</taxon>
        <taxon>Asteraceae</taxon>
        <taxon>Carduoideae</taxon>
        <taxon>Cardueae</taxon>
        <taxon>Arctiinae</taxon>
        <taxon>Arctium</taxon>
    </lineage>
</organism>
<protein>
    <submittedName>
        <fullName evidence="1">Uncharacterized protein</fullName>
    </submittedName>
</protein>
<keyword evidence="2" id="KW-1185">Reference proteome</keyword>
<sequence length="85" mass="9915">MEKDDIESKIMEEENSQPVIQVTGKYHRRRKGAAKNMKRHLNLNLEQKLQSEGSEQIEEVGNKIGLSWERKKATDNQQDVEGNRH</sequence>
<dbReference type="EMBL" id="CM042051">
    <property type="protein sequence ID" value="KAI3729173.1"/>
    <property type="molecule type" value="Genomic_DNA"/>
</dbReference>
<accession>A0ACB9C4H2</accession>
<dbReference type="Proteomes" id="UP001055879">
    <property type="component" value="Linkage Group LG05"/>
</dbReference>
<comment type="caution">
    <text evidence="1">The sequence shown here is derived from an EMBL/GenBank/DDBJ whole genome shotgun (WGS) entry which is preliminary data.</text>
</comment>
<gene>
    <name evidence="1" type="ORF">L6452_17824</name>
</gene>
<proteinExistence type="predicted"/>
<name>A0ACB9C4H2_ARCLA</name>
<reference evidence="2" key="1">
    <citation type="journal article" date="2022" name="Mol. Ecol. Resour.">
        <title>The genomes of chicory, endive, great burdock and yacon provide insights into Asteraceae palaeo-polyploidization history and plant inulin production.</title>
        <authorList>
            <person name="Fan W."/>
            <person name="Wang S."/>
            <person name="Wang H."/>
            <person name="Wang A."/>
            <person name="Jiang F."/>
            <person name="Liu H."/>
            <person name="Zhao H."/>
            <person name="Xu D."/>
            <person name="Zhang Y."/>
        </authorList>
    </citation>
    <scope>NUCLEOTIDE SEQUENCE [LARGE SCALE GENOMIC DNA]</scope>
    <source>
        <strain evidence="2">cv. Niubang</strain>
    </source>
</reference>
<evidence type="ECO:0000313" key="2">
    <source>
        <dbReference type="Proteomes" id="UP001055879"/>
    </source>
</evidence>